<evidence type="ECO:0000313" key="3">
    <source>
        <dbReference type="Proteomes" id="UP000039541"/>
    </source>
</evidence>
<sequence length="94" mass="10574">MRAHNRVIAPFRLRIGHIVAHQSPGNDIAQRLRLFLIKFLRLYQRGDHQTRIFRVLAGDAGKRDFRHLAGKIGGAGGACEGQHVIRVISQGNDR</sequence>
<evidence type="ECO:0000313" key="2">
    <source>
        <dbReference type="EMBL" id="CNU69236.1"/>
    </source>
</evidence>
<dbReference type="EMBL" id="CQPC01000049">
    <property type="protein sequence ID" value="CNU69043.1"/>
    <property type="molecule type" value="Genomic_DNA"/>
</dbReference>
<organism evidence="2 4">
    <name type="scientific">Salmonella enterica subsp. enterica serovar Bovismorbificans</name>
    <dbReference type="NCBI Taxonomy" id="58097"/>
    <lineage>
        <taxon>Bacteria</taxon>
        <taxon>Pseudomonadati</taxon>
        <taxon>Pseudomonadota</taxon>
        <taxon>Gammaproteobacteria</taxon>
        <taxon>Enterobacterales</taxon>
        <taxon>Enterobacteriaceae</taxon>
        <taxon>Salmonella</taxon>
    </lineage>
</organism>
<gene>
    <name evidence="1" type="ORF">ERS008202_03323</name>
    <name evidence="2" type="ORF">ERS008207_03263</name>
</gene>
<evidence type="ECO:0000313" key="1">
    <source>
        <dbReference type="EMBL" id="CNU69043.1"/>
    </source>
</evidence>
<dbReference type="Proteomes" id="UP000039541">
    <property type="component" value="Unassembled WGS sequence"/>
</dbReference>
<evidence type="ECO:0000313" key="4">
    <source>
        <dbReference type="Proteomes" id="UP000042394"/>
    </source>
</evidence>
<reference evidence="3 4" key="1">
    <citation type="submission" date="2015-03" db="EMBL/GenBank/DDBJ databases">
        <authorList>
            <consortium name="Pathogen Informatics"/>
        </authorList>
    </citation>
    <scope>NUCLEOTIDE SEQUENCE [LARGE SCALE GENOMIC DNA]</scope>
    <source>
        <strain evidence="1 3">3476</strain>
        <strain evidence="2 4">D4891</strain>
    </source>
</reference>
<name>A0A655DJQ0_SALET</name>
<dbReference type="EMBL" id="CQPD01000035">
    <property type="protein sequence ID" value="CNU69236.1"/>
    <property type="molecule type" value="Genomic_DNA"/>
</dbReference>
<dbReference type="AlphaFoldDB" id="A0A655DJQ0"/>
<dbReference type="Proteomes" id="UP000042394">
    <property type="component" value="Unassembled WGS sequence"/>
</dbReference>
<accession>A0A655DJQ0</accession>
<protein>
    <submittedName>
        <fullName evidence="2">Uncharacterized protein</fullName>
    </submittedName>
</protein>
<proteinExistence type="predicted"/>